<keyword evidence="6 8" id="KW-0539">Nucleus</keyword>
<evidence type="ECO:0000256" key="8">
    <source>
        <dbReference type="PIRNR" id="PIRNR005586"/>
    </source>
</evidence>
<dbReference type="InterPro" id="IPR012164">
    <property type="entry name" value="Rpa12/Rpb9/Rpc10/TFS"/>
</dbReference>
<keyword evidence="2 8" id="KW-0240">DNA-directed RNA polymerase</keyword>
<comment type="subcellular location">
    <subcellularLocation>
        <location evidence="1">Nucleus</location>
        <location evidence="1">Nucleolus</location>
    </subcellularLocation>
</comment>
<dbReference type="EMBL" id="BMAO01017192">
    <property type="protein sequence ID" value="GFR14003.1"/>
    <property type="molecule type" value="Genomic_DNA"/>
</dbReference>
<dbReference type="SMART" id="SM00440">
    <property type="entry name" value="ZnF_C2C2"/>
    <property type="match status" value="1"/>
</dbReference>
<keyword evidence="8" id="KW-0804">Transcription</keyword>
<dbReference type="PANTHER" id="PTHR11239:SF14">
    <property type="entry name" value="DNA-DIRECTED RNA POLYMERASE I SUBUNIT RPA12"/>
    <property type="match status" value="1"/>
</dbReference>
<feature type="binding site" evidence="9">
    <location>
        <position position="17"/>
    </location>
    <ligand>
        <name>Zn(2+)</name>
        <dbReference type="ChEBI" id="CHEBI:29105"/>
        <label>1</label>
    </ligand>
</feature>
<keyword evidence="4 10" id="KW-0863">Zinc-finger</keyword>
<dbReference type="GO" id="GO:0006363">
    <property type="term" value="P:termination of RNA polymerase I transcription"/>
    <property type="evidence" value="ECO:0007669"/>
    <property type="project" value="TreeGrafter"/>
</dbReference>
<dbReference type="Proteomes" id="UP000887116">
    <property type="component" value="Unassembled WGS sequence"/>
</dbReference>
<keyword evidence="13" id="KW-1185">Reference proteome</keyword>
<dbReference type="CDD" id="cd10507">
    <property type="entry name" value="Zn-ribbon_RPA12"/>
    <property type="match status" value="1"/>
</dbReference>
<evidence type="ECO:0000256" key="7">
    <source>
        <dbReference type="ARBA" id="ARBA00044497"/>
    </source>
</evidence>
<dbReference type="PANTHER" id="PTHR11239">
    <property type="entry name" value="DNA-DIRECTED RNA POLYMERASE"/>
    <property type="match status" value="1"/>
</dbReference>
<dbReference type="PROSITE" id="PS00466">
    <property type="entry name" value="ZF_TFIIS_1"/>
    <property type="match status" value="1"/>
</dbReference>
<feature type="binding site" evidence="9">
    <location>
        <position position="85"/>
    </location>
    <ligand>
        <name>Zn(2+)</name>
        <dbReference type="ChEBI" id="CHEBI:29105"/>
        <label>2</label>
    </ligand>
</feature>
<keyword evidence="3 9" id="KW-0479">Metal-binding</keyword>
<feature type="domain" description="TFIIS-type" evidence="11">
    <location>
        <begin position="78"/>
        <end position="118"/>
    </location>
</feature>
<dbReference type="AlphaFoldDB" id="A0A8X6J7T1"/>
<sequence length="121" mass="13667">MSSASCFQSDPDFCSECGTIMPLPVAAKTVQCLACKFEVNVQTFHNLSTEYSIKFDNRKKFRKLKEKDVSKVAEGPMDDRECSKCGHQGMVYTTLQLRSADEGQTVFYSCPNCKHQEFENS</sequence>
<feature type="binding site" evidence="9">
    <location>
        <position position="35"/>
    </location>
    <ligand>
        <name>Zn(2+)</name>
        <dbReference type="ChEBI" id="CHEBI:29105"/>
        <label>1</label>
    </ligand>
</feature>
<dbReference type="GO" id="GO:0008270">
    <property type="term" value="F:zinc ion binding"/>
    <property type="evidence" value="ECO:0007669"/>
    <property type="project" value="UniProtKB-KW"/>
</dbReference>
<evidence type="ECO:0000313" key="12">
    <source>
        <dbReference type="EMBL" id="GFR14003.1"/>
    </source>
</evidence>
<evidence type="ECO:0000313" key="13">
    <source>
        <dbReference type="Proteomes" id="UP000887116"/>
    </source>
</evidence>
<keyword evidence="5 9" id="KW-0862">Zinc</keyword>
<dbReference type="GO" id="GO:0005736">
    <property type="term" value="C:RNA polymerase I complex"/>
    <property type="evidence" value="ECO:0007669"/>
    <property type="project" value="TreeGrafter"/>
</dbReference>
<feature type="binding site" evidence="9">
    <location>
        <position position="32"/>
    </location>
    <ligand>
        <name>Zn(2+)</name>
        <dbReference type="ChEBI" id="CHEBI:29105"/>
        <label>1</label>
    </ligand>
</feature>
<dbReference type="OrthoDB" id="10056816at2759"/>
<comment type="function">
    <text evidence="8">DNA-dependent RNA polymerase catalyzes the transcription of DNA into RNA using the four ribonucleoside triphosphates as substrates.</text>
</comment>
<feature type="binding site" evidence="9">
    <location>
        <position position="14"/>
    </location>
    <ligand>
        <name>Zn(2+)</name>
        <dbReference type="ChEBI" id="CHEBI:29105"/>
        <label>1</label>
    </ligand>
</feature>
<evidence type="ECO:0000259" key="11">
    <source>
        <dbReference type="PROSITE" id="PS51133"/>
    </source>
</evidence>
<feature type="binding site" evidence="9">
    <location>
        <position position="110"/>
    </location>
    <ligand>
        <name>Zn(2+)</name>
        <dbReference type="ChEBI" id="CHEBI:29105"/>
        <label>2</label>
    </ligand>
</feature>
<evidence type="ECO:0000256" key="2">
    <source>
        <dbReference type="ARBA" id="ARBA00022478"/>
    </source>
</evidence>
<dbReference type="InterPro" id="IPR001222">
    <property type="entry name" value="Znf_TFIIS"/>
</dbReference>
<dbReference type="GO" id="GO:0003899">
    <property type="term" value="F:DNA-directed RNA polymerase activity"/>
    <property type="evidence" value="ECO:0007669"/>
    <property type="project" value="InterPro"/>
</dbReference>
<comment type="similarity">
    <text evidence="8">Belongs to the archaeal rpoM/eukaryotic RPA12/RPB9/RPC11 RNA polymerase family.</text>
</comment>
<evidence type="ECO:0000256" key="6">
    <source>
        <dbReference type="ARBA" id="ARBA00023242"/>
    </source>
</evidence>
<dbReference type="SUPFAM" id="SSF57783">
    <property type="entry name" value="Zinc beta-ribbon"/>
    <property type="match status" value="1"/>
</dbReference>
<feature type="binding site" evidence="9">
    <location>
        <position position="82"/>
    </location>
    <ligand>
        <name>Zn(2+)</name>
        <dbReference type="ChEBI" id="CHEBI:29105"/>
        <label>2</label>
    </ligand>
</feature>
<dbReference type="PIRSF" id="PIRSF005586">
    <property type="entry name" value="RNApol_RpoM"/>
    <property type="match status" value="1"/>
</dbReference>
<name>A0A8X6J7T1_TRICU</name>
<reference evidence="12" key="1">
    <citation type="submission" date="2020-07" db="EMBL/GenBank/DDBJ databases">
        <title>Multicomponent nature underlies the extraordinary mechanical properties of spider dragline silk.</title>
        <authorList>
            <person name="Kono N."/>
            <person name="Nakamura H."/>
            <person name="Mori M."/>
            <person name="Yoshida Y."/>
            <person name="Ohtoshi R."/>
            <person name="Malay A.D."/>
            <person name="Moran D.A.P."/>
            <person name="Tomita M."/>
            <person name="Numata K."/>
            <person name="Arakawa K."/>
        </authorList>
    </citation>
    <scope>NUCLEOTIDE SEQUENCE</scope>
</reference>
<dbReference type="Gene3D" id="2.20.25.10">
    <property type="match status" value="1"/>
</dbReference>
<evidence type="ECO:0000256" key="9">
    <source>
        <dbReference type="PIRSR" id="PIRSR005586-1"/>
    </source>
</evidence>
<evidence type="ECO:0000256" key="1">
    <source>
        <dbReference type="ARBA" id="ARBA00004604"/>
    </source>
</evidence>
<evidence type="ECO:0000256" key="5">
    <source>
        <dbReference type="ARBA" id="ARBA00022833"/>
    </source>
</evidence>
<evidence type="ECO:0000256" key="10">
    <source>
        <dbReference type="PIRSR" id="PIRSR005586-2"/>
    </source>
</evidence>
<dbReference type="PROSITE" id="PS51133">
    <property type="entry name" value="ZF_TFIIS_2"/>
    <property type="match status" value="1"/>
</dbReference>
<proteinExistence type="inferred from homology"/>
<comment type="function">
    <text evidence="7">Core component of RNA polymerase I (Pol I), a DNA-dependent RNA polymerase which synthesizes ribosomal RNA precursors using the four ribonucleoside triphosphates as substrates. Can mediate Pol I proofreading of the nascent RNA transcript. Anchors into the Pol I active site to monitor transcription fidelity and cleave mis-incorporated 5'-ribonucleotides.</text>
</comment>
<dbReference type="GO" id="GO:0003676">
    <property type="term" value="F:nucleic acid binding"/>
    <property type="evidence" value="ECO:0007669"/>
    <property type="project" value="InterPro"/>
</dbReference>
<accession>A0A8X6J7T1</accession>
<comment type="caution">
    <text evidence="12">The sequence shown here is derived from an EMBL/GenBank/DDBJ whole genome shotgun (WGS) entry which is preliminary data.</text>
</comment>
<organism evidence="12 13">
    <name type="scientific">Trichonephila clavata</name>
    <name type="common">Joro spider</name>
    <name type="synonym">Nephila clavata</name>
    <dbReference type="NCBI Taxonomy" id="2740835"/>
    <lineage>
        <taxon>Eukaryota</taxon>
        <taxon>Metazoa</taxon>
        <taxon>Ecdysozoa</taxon>
        <taxon>Arthropoda</taxon>
        <taxon>Chelicerata</taxon>
        <taxon>Arachnida</taxon>
        <taxon>Araneae</taxon>
        <taxon>Araneomorphae</taxon>
        <taxon>Entelegynae</taxon>
        <taxon>Araneoidea</taxon>
        <taxon>Nephilidae</taxon>
        <taxon>Trichonephila</taxon>
    </lineage>
</organism>
<dbReference type="InterPro" id="IPR034004">
    <property type="entry name" value="Zn_ribbon_RPA12_C"/>
</dbReference>
<feature type="binding site" evidence="9">
    <location>
        <position position="113"/>
    </location>
    <ligand>
        <name>Zn(2+)</name>
        <dbReference type="ChEBI" id="CHEBI:29105"/>
        <label>2</label>
    </ligand>
</feature>
<evidence type="ECO:0000256" key="4">
    <source>
        <dbReference type="ARBA" id="ARBA00022771"/>
    </source>
</evidence>
<feature type="zinc finger region" description="C4-type" evidence="10">
    <location>
        <begin position="14"/>
        <end position="35"/>
    </location>
</feature>
<dbReference type="Pfam" id="PF01096">
    <property type="entry name" value="Zn_ribbon_TFIIS"/>
    <property type="match status" value="1"/>
</dbReference>
<evidence type="ECO:0000256" key="3">
    <source>
        <dbReference type="ARBA" id="ARBA00022723"/>
    </source>
</evidence>
<protein>
    <recommendedName>
        <fullName evidence="8">DNA-directed RNA polymerase subunit</fullName>
    </recommendedName>
</protein>
<gene>
    <name evidence="12" type="primary">ZNRD1</name>
    <name evidence="12" type="ORF">TNCT_726821</name>
</gene>